<dbReference type="PANTHER" id="PTHR10566:SF113">
    <property type="entry name" value="PROTEIN ACTIVITY OF BC1 COMPLEX KINASE 7, CHLOROPLASTIC"/>
    <property type="match status" value="1"/>
</dbReference>
<evidence type="ECO:0000259" key="14">
    <source>
        <dbReference type="Pfam" id="PF03109"/>
    </source>
</evidence>
<evidence type="ECO:0000256" key="1">
    <source>
        <dbReference type="ARBA" id="ARBA00005020"/>
    </source>
</evidence>
<feature type="domain" description="ABC1 atypical kinase-like" evidence="14">
    <location>
        <begin position="90"/>
        <end position="342"/>
    </location>
</feature>
<evidence type="ECO:0000313" key="16">
    <source>
        <dbReference type="Proteomes" id="UP001501337"/>
    </source>
</evidence>
<dbReference type="SUPFAM" id="SSF56112">
    <property type="entry name" value="Protein kinase-like (PK-like)"/>
    <property type="match status" value="1"/>
</dbReference>
<keyword evidence="8" id="KW-0547">Nucleotide-binding</keyword>
<keyword evidence="16" id="KW-1185">Reference proteome</keyword>
<gene>
    <name evidence="15" type="primary">ubiB</name>
    <name evidence="15" type="ORF">GCM10022278_26270</name>
</gene>
<keyword evidence="6" id="KW-0831">Ubiquinone biosynthesis</keyword>
<evidence type="ECO:0000256" key="8">
    <source>
        <dbReference type="ARBA" id="ARBA00022741"/>
    </source>
</evidence>
<evidence type="ECO:0000256" key="4">
    <source>
        <dbReference type="ARBA" id="ARBA00022519"/>
    </source>
</evidence>
<organism evidence="15 16">
    <name type="scientific">Allohahella marinimesophila</name>
    <dbReference type="NCBI Taxonomy" id="1054972"/>
    <lineage>
        <taxon>Bacteria</taxon>
        <taxon>Pseudomonadati</taxon>
        <taxon>Pseudomonadota</taxon>
        <taxon>Gammaproteobacteria</taxon>
        <taxon>Oceanospirillales</taxon>
        <taxon>Hahellaceae</taxon>
        <taxon>Allohahella</taxon>
    </lineage>
</organism>
<evidence type="ECO:0000256" key="11">
    <source>
        <dbReference type="ARBA" id="ARBA00022989"/>
    </source>
</evidence>
<keyword evidence="9" id="KW-0418">Kinase</keyword>
<reference evidence="16" key="1">
    <citation type="journal article" date="2019" name="Int. J. Syst. Evol. Microbiol.">
        <title>The Global Catalogue of Microorganisms (GCM) 10K type strain sequencing project: providing services to taxonomists for standard genome sequencing and annotation.</title>
        <authorList>
            <consortium name="The Broad Institute Genomics Platform"/>
            <consortium name="The Broad Institute Genome Sequencing Center for Infectious Disease"/>
            <person name="Wu L."/>
            <person name="Ma J."/>
        </authorList>
    </citation>
    <scope>NUCLEOTIDE SEQUENCE [LARGE SCALE GENOMIC DNA]</scope>
    <source>
        <strain evidence="16">JCM 17555</strain>
    </source>
</reference>
<name>A0ABP7PL17_9GAMM</name>
<evidence type="ECO:0000256" key="7">
    <source>
        <dbReference type="ARBA" id="ARBA00022692"/>
    </source>
</evidence>
<keyword evidence="5" id="KW-0808">Transferase</keyword>
<dbReference type="NCBIfam" id="NF003404">
    <property type="entry name" value="PRK04750.1"/>
    <property type="match status" value="1"/>
</dbReference>
<keyword evidence="10" id="KW-0067">ATP-binding</keyword>
<dbReference type="NCBIfam" id="TIGR01982">
    <property type="entry name" value="UbiB"/>
    <property type="match status" value="1"/>
</dbReference>
<evidence type="ECO:0000256" key="13">
    <source>
        <dbReference type="SAM" id="MobiDB-lite"/>
    </source>
</evidence>
<feature type="compositionally biased region" description="Basic and acidic residues" evidence="13">
    <location>
        <begin position="485"/>
        <end position="494"/>
    </location>
</feature>
<comment type="similarity">
    <text evidence="2">Belongs to the protein kinase superfamily. ADCK protein kinase family.</text>
</comment>
<dbReference type="Proteomes" id="UP001501337">
    <property type="component" value="Unassembled WGS sequence"/>
</dbReference>
<comment type="pathway">
    <text evidence="1">Cofactor biosynthesis; ubiquinone biosynthesis [regulation].</text>
</comment>
<keyword evidence="15" id="KW-0830">Ubiquinone</keyword>
<accession>A0ABP7PL17</accession>
<keyword evidence="3" id="KW-1003">Cell membrane</keyword>
<evidence type="ECO:0000256" key="9">
    <source>
        <dbReference type="ARBA" id="ARBA00022777"/>
    </source>
</evidence>
<keyword evidence="11" id="KW-1133">Transmembrane helix</keyword>
<evidence type="ECO:0000256" key="2">
    <source>
        <dbReference type="ARBA" id="ARBA00009670"/>
    </source>
</evidence>
<evidence type="ECO:0000256" key="12">
    <source>
        <dbReference type="ARBA" id="ARBA00023136"/>
    </source>
</evidence>
<dbReference type="PANTHER" id="PTHR10566">
    <property type="entry name" value="CHAPERONE-ACTIVITY OF BC1 COMPLEX CABC1 -RELATED"/>
    <property type="match status" value="1"/>
</dbReference>
<dbReference type="Pfam" id="PF03109">
    <property type="entry name" value="ABC1"/>
    <property type="match status" value="1"/>
</dbReference>
<dbReference type="InterPro" id="IPR004147">
    <property type="entry name" value="ABC1_dom"/>
</dbReference>
<evidence type="ECO:0000256" key="3">
    <source>
        <dbReference type="ARBA" id="ARBA00022475"/>
    </source>
</evidence>
<sequence>MSSVWRCLQILWVFSRYRLDRLIPREYCSRSLALILTLGPWRLFPTPPGNRGDAFQKALEELGPIFIKVGQLLSTRPDLLPPDIAIPLSRLQDEVAPFDGAVARAIIERQWQCPIESRVLDFSETPLASASIAQVHTARLPDGQDVVIKVTRPDIRVRIDRDTRLMALLADFVERRVDQGHRLNAPQVVADYRQTILDEMDMPREAANTSQLKRNFSAVADARLLYVPAVHWPLTGERVFTMERIHGIPISQVATLRSLDVNLKLLAERGVEIFFTQVFRDNFFHADMHPGNIFIDASKPEDPRYIAIDCGIVGSLTEEDQAYLAKNLLAFFRRDYRAVATLHVASGWVPADTPVSEFEAAIRTACEPIFERPLAEISFAHFLLRLFETARRFEMEVQPQLVLLQKTLVHIEGLGRTLYPELDLWQTAQPYLERWMKSRIGPPGLLQAMRERLPEWLEHSPEMPELVYNALQNIAGGSGVGGHLQYRERQEQSRSRRATAGRGAADGNGRTWPEKSKGNGRLSAKIIAVASIALLALSAGVAGFFVSNPPDWVVWIESRPWLVPAVLPLAVWAVICA</sequence>
<keyword evidence="4" id="KW-0997">Cell inner membrane</keyword>
<dbReference type="InterPro" id="IPR011009">
    <property type="entry name" value="Kinase-like_dom_sf"/>
</dbReference>
<evidence type="ECO:0000313" key="15">
    <source>
        <dbReference type="EMBL" id="GAA3967209.1"/>
    </source>
</evidence>
<dbReference type="InterPro" id="IPR010232">
    <property type="entry name" value="UbiB"/>
</dbReference>
<keyword evidence="12" id="KW-0472">Membrane</keyword>
<feature type="compositionally biased region" description="Low complexity" evidence="13">
    <location>
        <begin position="498"/>
        <end position="510"/>
    </location>
</feature>
<dbReference type="InterPro" id="IPR050154">
    <property type="entry name" value="UbiB_kinase"/>
</dbReference>
<protein>
    <submittedName>
        <fullName evidence="15">Ubiquinone biosynthesis regulatory protein kinase UbiB</fullName>
    </submittedName>
</protein>
<evidence type="ECO:0000256" key="6">
    <source>
        <dbReference type="ARBA" id="ARBA00022688"/>
    </source>
</evidence>
<dbReference type="InterPro" id="IPR045308">
    <property type="entry name" value="UbiB_bact"/>
</dbReference>
<evidence type="ECO:0000256" key="5">
    <source>
        <dbReference type="ARBA" id="ARBA00022679"/>
    </source>
</evidence>
<proteinExistence type="inferred from homology"/>
<feature type="region of interest" description="Disordered" evidence="13">
    <location>
        <begin position="485"/>
        <end position="518"/>
    </location>
</feature>
<comment type="caution">
    <text evidence="15">The sequence shown here is derived from an EMBL/GenBank/DDBJ whole genome shotgun (WGS) entry which is preliminary data.</text>
</comment>
<keyword evidence="7" id="KW-0812">Transmembrane</keyword>
<evidence type="ECO:0000256" key="10">
    <source>
        <dbReference type="ARBA" id="ARBA00022840"/>
    </source>
</evidence>
<dbReference type="EMBL" id="BAABBO010000011">
    <property type="protein sequence ID" value="GAA3967209.1"/>
    <property type="molecule type" value="Genomic_DNA"/>
</dbReference>
<dbReference type="CDD" id="cd13972">
    <property type="entry name" value="UbiB"/>
    <property type="match status" value="1"/>
</dbReference>